<comment type="caution">
    <text evidence="2">The sequence shown here is derived from an EMBL/GenBank/DDBJ whole genome shotgun (WGS) entry which is preliminary data.</text>
</comment>
<proteinExistence type="predicted"/>
<dbReference type="Proteomes" id="UP001219525">
    <property type="component" value="Unassembled WGS sequence"/>
</dbReference>
<dbReference type="AlphaFoldDB" id="A0AAD6YA00"/>
<accession>A0AAD6YA00</accession>
<evidence type="ECO:0000256" key="1">
    <source>
        <dbReference type="SAM" id="MobiDB-lite"/>
    </source>
</evidence>
<feature type="region of interest" description="Disordered" evidence="1">
    <location>
        <begin position="1"/>
        <end position="22"/>
    </location>
</feature>
<name>A0AAD6YA00_9AGAR</name>
<sequence>MDNVPFPHHNHQPPPPGNHWQQRQEYERWVMEQQLNGQRTVIGGSGAYLLGLTDQLPPLTNPQLAAVQLHHALNSSAFDGTHQPHAVFGNTGGSTNTVSGPGPATAVKLPQSFETVITKPGVNGALPVKVRLSLFRDIEPADFLSRVRANQDVDDTVALLWKPSNAKKSDPAKPFSTAADAAAAIKFVIDLNDNARRTDKLTVNIIDPRPSQKPEKLAKEPKETELAYREELAIVKQKLACDDCTTGYCFRRRAPNGDHIGPHKAIDMGGMTLWARMMKNNPTAVPRDCTIPPNNIKFDELLNNDPSLRRQCSSCPQPDIHIHLPHGSLGPTYTTHNATDAEPLLGKRKHDEPADNEEADEIIIPVDDLLAELDKKMPSSNFLQYQSKLVNEGIIYCHQLAGFDKADLIGLGIKRGVVADLLNGTSKMLRMAKKRRVEADKENSTVST</sequence>
<evidence type="ECO:0000313" key="2">
    <source>
        <dbReference type="EMBL" id="KAJ7198515.1"/>
    </source>
</evidence>
<gene>
    <name evidence="2" type="ORF">GGX14DRAFT_665834</name>
</gene>
<reference evidence="2" key="1">
    <citation type="submission" date="2023-03" db="EMBL/GenBank/DDBJ databases">
        <title>Massive genome expansion in bonnet fungi (Mycena s.s.) driven by repeated elements and novel gene families across ecological guilds.</title>
        <authorList>
            <consortium name="Lawrence Berkeley National Laboratory"/>
            <person name="Harder C.B."/>
            <person name="Miyauchi S."/>
            <person name="Viragh M."/>
            <person name="Kuo A."/>
            <person name="Thoen E."/>
            <person name="Andreopoulos B."/>
            <person name="Lu D."/>
            <person name="Skrede I."/>
            <person name="Drula E."/>
            <person name="Henrissat B."/>
            <person name="Morin E."/>
            <person name="Kohler A."/>
            <person name="Barry K."/>
            <person name="LaButti K."/>
            <person name="Morin E."/>
            <person name="Salamov A."/>
            <person name="Lipzen A."/>
            <person name="Mereny Z."/>
            <person name="Hegedus B."/>
            <person name="Baldrian P."/>
            <person name="Stursova M."/>
            <person name="Weitz H."/>
            <person name="Taylor A."/>
            <person name="Grigoriev I.V."/>
            <person name="Nagy L.G."/>
            <person name="Martin F."/>
            <person name="Kauserud H."/>
        </authorList>
    </citation>
    <scope>NUCLEOTIDE SEQUENCE</scope>
    <source>
        <strain evidence="2">9144</strain>
    </source>
</reference>
<keyword evidence="3" id="KW-1185">Reference proteome</keyword>
<feature type="region of interest" description="Disordered" evidence="1">
    <location>
        <begin position="327"/>
        <end position="359"/>
    </location>
</feature>
<evidence type="ECO:0000313" key="3">
    <source>
        <dbReference type="Proteomes" id="UP001219525"/>
    </source>
</evidence>
<evidence type="ECO:0008006" key="4">
    <source>
        <dbReference type="Google" id="ProtNLM"/>
    </source>
</evidence>
<protein>
    <recommendedName>
        <fullName evidence="4">SAM domain-containing protein</fullName>
    </recommendedName>
</protein>
<organism evidence="2 3">
    <name type="scientific">Mycena pura</name>
    <dbReference type="NCBI Taxonomy" id="153505"/>
    <lineage>
        <taxon>Eukaryota</taxon>
        <taxon>Fungi</taxon>
        <taxon>Dikarya</taxon>
        <taxon>Basidiomycota</taxon>
        <taxon>Agaricomycotina</taxon>
        <taxon>Agaricomycetes</taxon>
        <taxon>Agaricomycetidae</taxon>
        <taxon>Agaricales</taxon>
        <taxon>Marasmiineae</taxon>
        <taxon>Mycenaceae</taxon>
        <taxon>Mycena</taxon>
    </lineage>
</organism>
<dbReference type="EMBL" id="JARJCW010000072">
    <property type="protein sequence ID" value="KAJ7198515.1"/>
    <property type="molecule type" value="Genomic_DNA"/>
</dbReference>